<proteinExistence type="predicted"/>
<accession>X1G6K0</accession>
<organism evidence="1">
    <name type="scientific">marine sediment metagenome</name>
    <dbReference type="NCBI Taxonomy" id="412755"/>
    <lineage>
        <taxon>unclassified sequences</taxon>
        <taxon>metagenomes</taxon>
        <taxon>ecological metagenomes</taxon>
    </lineage>
</organism>
<dbReference type="EMBL" id="BART01041749">
    <property type="protein sequence ID" value="GAH28633.1"/>
    <property type="molecule type" value="Genomic_DNA"/>
</dbReference>
<sequence>YEMNRNTTMIVNDTENYHLAMRVIDAAKTLEQKNEMRSMFHEMENRFLKANRKDV</sequence>
<protein>
    <submittedName>
        <fullName evidence="1">Uncharacterized protein</fullName>
    </submittedName>
</protein>
<dbReference type="AlphaFoldDB" id="X1G6K0"/>
<gene>
    <name evidence="1" type="ORF">S01H4_66934</name>
</gene>
<name>X1G6K0_9ZZZZ</name>
<evidence type="ECO:0000313" key="1">
    <source>
        <dbReference type="EMBL" id="GAH28633.1"/>
    </source>
</evidence>
<feature type="non-terminal residue" evidence="1">
    <location>
        <position position="1"/>
    </location>
</feature>
<feature type="non-terminal residue" evidence="1">
    <location>
        <position position="55"/>
    </location>
</feature>
<reference evidence="1" key="1">
    <citation type="journal article" date="2014" name="Front. Microbiol.">
        <title>High frequency of phylogenetically diverse reductive dehalogenase-homologous genes in deep subseafloor sedimentary metagenomes.</title>
        <authorList>
            <person name="Kawai M."/>
            <person name="Futagami T."/>
            <person name="Toyoda A."/>
            <person name="Takaki Y."/>
            <person name="Nishi S."/>
            <person name="Hori S."/>
            <person name="Arai W."/>
            <person name="Tsubouchi T."/>
            <person name="Morono Y."/>
            <person name="Uchiyama I."/>
            <person name="Ito T."/>
            <person name="Fujiyama A."/>
            <person name="Inagaki F."/>
            <person name="Takami H."/>
        </authorList>
    </citation>
    <scope>NUCLEOTIDE SEQUENCE</scope>
    <source>
        <strain evidence="1">Expedition CK06-06</strain>
    </source>
</reference>
<comment type="caution">
    <text evidence="1">The sequence shown here is derived from an EMBL/GenBank/DDBJ whole genome shotgun (WGS) entry which is preliminary data.</text>
</comment>